<evidence type="ECO:0000313" key="1">
    <source>
        <dbReference type="EMBL" id="EHH68223.1"/>
    </source>
</evidence>
<gene>
    <name evidence="1" type="ORF">GMO_15730</name>
</gene>
<comment type="caution">
    <text evidence="1">The sequence shown here is derived from an EMBL/GenBank/DDBJ whole genome shotgun (WGS) entry which is preliminary data.</text>
</comment>
<dbReference type="PATRIC" id="fig|1088869.3.peg.1570"/>
<proteinExistence type="predicted"/>
<evidence type="ECO:0000313" key="2">
    <source>
        <dbReference type="Proteomes" id="UP000004949"/>
    </source>
</evidence>
<dbReference type="Proteomes" id="UP000004949">
    <property type="component" value="Unassembled WGS sequence"/>
</dbReference>
<keyword evidence="2" id="KW-1185">Reference proteome</keyword>
<dbReference type="AlphaFoldDB" id="G6XJA7"/>
<name>G6XJA7_9PROT</name>
<organism evidence="1 2">
    <name type="scientific">Gluconobacter morbifer G707</name>
    <dbReference type="NCBI Taxonomy" id="1088869"/>
    <lineage>
        <taxon>Bacteria</taxon>
        <taxon>Pseudomonadati</taxon>
        <taxon>Pseudomonadota</taxon>
        <taxon>Alphaproteobacteria</taxon>
        <taxon>Acetobacterales</taxon>
        <taxon>Acetobacteraceae</taxon>
        <taxon>Gluconobacter</taxon>
    </lineage>
</organism>
<reference evidence="1 2" key="1">
    <citation type="submission" date="2011-10" db="EMBL/GenBank/DDBJ databases">
        <title>Genome sequence of Gluconobacter morbifer G707, isolated from Drosophila gut.</title>
        <authorList>
            <person name="Lee W.-J."/>
            <person name="Kim E.-K."/>
        </authorList>
    </citation>
    <scope>NUCLEOTIDE SEQUENCE [LARGE SCALE GENOMIC DNA]</scope>
    <source>
        <strain evidence="1 2">G707</strain>
    </source>
</reference>
<protein>
    <submittedName>
        <fullName evidence="1">Uncharacterized protein</fullName>
    </submittedName>
</protein>
<dbReference type="EMBL" id="AGQV01000004">
    <property type="protein sequence ID" value="EHH68223.1"/>
    <property type="molecule type" value="Genomic_DNA"/>
</dbReference>
<accession>G6XJA7</accession>
<dbReference type="STRING" id="1088869.GMO_15730"/>
<sequence>MMKRKVLRRLAFQMRPGGKCPYDTNLSCSGVHPPVVLRETGG</sequence>